<accession>A0A9W6XKC1</accession>
<dbReference type="Proteomes" id="UP001165083">
    <property type="component" value="Unassembled WGS sequence"/>
</dbReference>
<protein>
    <submittedName>
        <fullName evidence="2">Unnamed protein product</fullName>
    </submittedName>
</protein>
<gene>
    <name evidence="2" type="ORF">Plil01_001646500</name>
</gene>
<keyword evidence="3" id="KW-1185">Reference proteome</keyword>
<dbReference type="Pfam" id="PF13843">
    <property type="entry name" value="DDE_Tnp_1_7"/>
    <property type="match status" value="1"/>
</dbReference>
<dbReference type="EMBL" id="BSXW01001970">
    <property type="protein sequence ID" value="GMF40174.1"/>
    <property type="molecule type" value="Genomic_DNA"/>
</dbReference>
<organism evidence="2 3">
    <name type="scientific">Phytophthora lilii</name>
    <dbReference type="NCBI Taxonomy" id="2077276"/>
    <lineage>
        <taxon>Eukaryota</taxon>
        <taxon>Sar</taxon>
        <taxon>Stramenopiles</taxon>
        <taxon>Oomycota</taxon>
        <taxon>Peronosporomycetes</taxon>
        <taxon>Peronosporales</taxon>
        <taxon>Peronosporaceae</taxon>
        <taxon>Phytophthora</taxon>
    </lineage>
</organism>
<sequence length="420" mass="47349">MLCCATSWISLKFRLHCESDITDRLSSVTTSHEAQALGEVLDQSSAIRQCVLEVVLPLYSTQRINSDNYYTSVQLLMALRIKGLYGRGTVRKKSSHFSKHVLLDKKDSDCERGTSRQGVSVDRTMVAASWYDSAIVSVVSTADASTMTTVTRQVRADRQTFSAPTCVKEYNTYMQGVDRLDKIRARFSLADGRSFKKWYKKLGLAVVDVARANAYLTRRLVADSSGVRDAHREFIVDLISELVSGKCKEAINERRMFYFDTGAGEAISERLSPSSAVWIARTQNATQTPESPQRRCSAVASKQFYTDMSRKRRQCVVCRWEGERGATEVTHVCVLHNVSLCQNVHASTKAYACQQPTWTYWEKYHRFYLANKLFLHTGKMRPSSRLYKIKSALLQNKESTVVDPIGVLNGGRNAVRAIVL</sequence>
<dbReference type="InterPro" id="IPR029526">
    <property type="entry name" value="PGBD"/>
</dbReference>
<evidence type="ECO:0000313" key="3">
    <source>
        <dbReference type="Proteomes" id="UP001165083"/>
    </source>
</evidence>
<evidence type="ECO:0000259" key="1">
    <source>
        <dbReference type="Pfam" id="PF13843"/>
    </source>
</evidence>
<dbReference type="AlphaFoldDB" id="A0A9W6XKC1"/>
<dbReference type="PANTHER" id="PTHR46599">
    <property type="entry name" value="PIGGYBAC TRANSPOSABLE ELEMENT-DERIVED PROTEIN 4"/>
    <property type="match status" value="1"/>
</dbReference>
<dbReference type="OrthoDB" id="124764at2759"/>
<comment type="caution">
    <text evidence="2">The sequence shown here is derived from an EMBL/GenBank/DDBJ whole genome shotgun (WGS) entry which is preliminary data.</text>
</comment>
<reference evidence="2" key="1">
    <citation type="submission" date="2023-04" db="EMBL/GenBank/DDBJ databases">
        <title>Phytophthora lilii NBRC 32176.</title>
        <authorList>
            <person name="Ichikawa N."/>
            <person name="Sato H."/>
            <person name="Tonouchi N."/>
        </authorList>
    </citation>
    <scope>NUCLEOTIDE SEQUENCE</scope>
    <source>
        <strain evidence="2">NBRC 32176</strain>
    </source>
</reference>
<proteinExistence type="predicted"/>
<evidence type="ECO:0000313" key="2">
    <source>
        <dbReference type="EMBL" id="GMF40174.1"/>
    </source>
</evidence>
<name>A0A9W6XKC1_9STRA</name>
<feature type="domain" description="PiggyBac transposable element-derived protein" evidence="1">
    <location>
        <begin position="26"/>
        <end position="215"/>
    </location>
</feature>
<dbReference type="PANTHER" id="PTHR46599:SF3">
    <property type="entry name" value="PIGGYBAC TRANSPOSABLE ELEMENT-DERIVED PROTEIN 4"/>
    <property type="match status" value="1"/>
</dbReference>